<accession>A0ABR3VTS3</accession>
<protein>
    <submittedName>
        <fullName evidence="1">Uncharacterized protein</fullName>
    </submittedName>
</protein>
<reference evidence="1 2" key="1">
    <citation type="journal article" date="2024" name="Commun. Biol.">
        <title>Comparative genomic analysis of thermophilic fungi reveals convergent evolutionary adaptations and gene losses.</title>
        <authorList>
            <person name="Steindorff A.S."/>
            <person name="Aguilar-Pontes M.V."/>
            <person name="Robinson A.J."/>
            <person name="Andreopoulos B."/>
            <person name="LaButti K."/>
            <person name="Kuo A."/>
            <person name="Mondo S."/>
            <person name="Riley R."/>
            <person name="Otillar R."/>
            <person name="Haridas S."/>
            <person name="Lipzen A."/>
            <person name="Grimwood J."/>
            <person name="Schmutz J."/>
            <person name="Clum A."/>
            <person name="Reid I.D."/>
            <person name="Moisan M.C."/>
            <person name="Butler G."/>
            <person name="Nguyen T.T.M."/>
            <person name="Dewar K."/>
            <person name="Conant G."/>
            <person name="Drula E."/>
            <person name="Henrissat B."/>
            <person name="Hansel C."/>
            <person name="Singer S."/>
            <person name="Hutchinson M.I."/>
            <person name="de Vries R.P."/>
            <person name="Natvig D.O."/>
            <person name="Powell A.J."/>
            <person name="Tsang A."/>
            <person name="Grigoriev I.V."/>
        </authorList>
    </citation>
    <scope>NUCLEOTIDE SEQUENCE [LARGE SCALE GENOMIC DNA]</scope>
    <source>
        <strain evidence="1 2">ATCC 24622</strain>
    </source>
</reference>
<evidence type="ECO:0000313" key="1">
    <source>
        <dbReference type="EMBL" id="KAL1845058.1"/>
    </source>
</evidence>
<comment type="caution">
    <text evidence="1">The sequence shown here is derived from an EMBL/GenBank/DDBJ whole genome shotgun (WGS) entry which is preliminary data.</text>
</comment>
<dbReference type="Proteomes" id="UP001586593">
    <property type="component" value="Unassembled WGS sequence"/>
</dbReference>
<organism evidence="1 2">
    <name type="scientific">Phialemonium thermophilum</name>
    <dbReference type="NCBI Taxonomy" id="223376"/>
    <lineage>
        <taxon>Eukaryota</taxon>
        <taxon>Fungi</taxon>
        <taxon>Dikarya</taxon>
        <taxon>Ascomycota</taxon>
        <taxon>Pezizomycotina</taxon>
        <taxon>Sordariomycetes</taxon>
        <taxon>Sordariomycetidae</taxon>
        <taxon>Cephalothecales</taxon>
        <taxon>Cephalothecaceae</taxon>
        <taxon>Phialemonium</taxon>
    </lineage>
</organism>
<gene>
    <name evidence="1" type="ORF">VTK73DRAFT_1211</name>
</gene>
<name>A0ABR3VTS3_9PEZI</name>
<dbReference type="EMBL" id="JAZHXJ010001294">
    <property type="protein sequence ID" value="KAL1845058.1"/>
    <property type="molecule type" value="Genomic_DNA"/>
</dbReference>
<keyword evidence="2" id="KW-1185">Reference proteome</keyword>
<proteinExistence type="predicted"/>
<evidence type="ECO:0000313" key="2">
    <source>
        <dbReference type="Proteomes" id="UP001586593"/>
    </source>
</evidence>
<sequence length="95" mass="11018">MLEGRRKAKDKETIYDYVEELPYTANFFFDPVGTWRYCHGDGKSSTRGRFHIETMLGNDGLYHVRLLDRDDPVWTTAYESLPTSHQIVGDIKAAF</sequence>